<sequence>MGAVVRRVRAYAGHIGLLAVLAFMAALLIGGLPRLANHYTDQGLHGDLARLPWQTADLMYAARPALVDTLEPRAGDGELARIGAGMPAPIPQLTEGRWFTADVDVPGVGLSGAAPYDGFCKPSLRVRYQSGAADAVRVIDGRLPASTTVTETMVSVESARLAGLRVGSTVLASGAGGAPATVRVVGVFEPRDPAAPFWAGHEPERLICPEPENDRMTWHATILTDVPGVTLAGRTTGLLAYQWRYRLATRDLSASGVDPLVTAVVNARRSPPRENVLLRTGVDAALGGFTERERAAGATGSVARTGLLATTLGLLVLAATVMAGRRREESALLGARGAAGWTIAVRVLAELALVVPAAVLAGWYASTWLPGRAGTDGPLLLAVLAVAFGVPAVCVAAQTGVPWAGAGAGSGAGARAGAGAGPGLGAGRAGAAGSGFAGFGISGSGAALPGAAWVAVRVFVVGLAALGVVLLRRRGLPQEGDPFLAVVPVLLGAAVALVVVQVLPGVLRVAGRLSGRTRGIVVFLGLARAGRAASLSVGPVAVLIVATATGVFTAAVNATIGDARDRATDQSVAADAEVTGFSFAPGTERRLTAVPGVDAAVPMLLYSGAPIIAASGRTLQAQQLVVDGAAADQVLRGGGHLPAALSAGPGADSIPAVVSPDVAAEVGPGGVIQVQARRYAFHVAAVVPSLPGLDVGTRRFVALSWQAVPAPDHSPLIPTRYLIRGTGFATEALRVAADAGQREYYLGVLQRQSDARITSISDTQLPRRATVTTWQQHRSALEDTSVNGVLTFVFVAGAAGSAVLALLAVGLQVLAGAPARGLALSRLRTLGLSGRQGRAVLCVDLLPSMAAAFVAGAAMGWLLPVLIGPALGLDAFTAGMPARASADLSLLAQTFGLLTAGMLVAVSVETLAHRRMRLGSLLRL</sequence>
<keyword evidence="3" id="KW-1185">Reference proteome</keyword>
<feature type="transmembrane region" description="Helical" evidence="1">
    <location>
        <begin position="789"/>
        <end position="817"/>
    </location>
</feature>
<evidence type="ECO:0000313" key="2">
    <source>
        <dbReference type="EMBL" id="GIE26606.1"/>
    </source>
</evidence>
<reference evidence="2 3" key="1">
    <citation type="submission" date="2021-01" db="EMBL/GenBank/DDBJ databases">
        <title>Whole genome shotgun sequence of Actinoplanes humidus NBRC 14915.</title>
        <authorList>
            <person name="Komaki H."/>
            <person name="Tamura T."/>
        </authorList>
    </citation>
    <scope>NUCLEOTIDE SEQUENCE [LARGE SCALE GENOMIC DNA]</scope>
    <source>
        <strain evidence="2 3">NBRC 14915</strain>
    </source>
</reference>
<feature type="transmembrane region" description="Helical" evidence="1">
    <location>
        <begin position="890"/>
        <end position="912"/>
    </location>
</feature>
<gene>
    <name evidence="2" type="ORF">Ahu01nite_097080</name>
</gene>
<keyword evidence="1" id="KW-0472">Membrane</keyword>
<evidence type="ECO:0000313" key="3">
    <source>
        <dbReference type="Proteomes" id="UP000603200"/>
    </source>
</evidence>
<dbReference type="Proteomes" id="UP000603200">
    <property type="component" value="Unassembled WGS sequence"/>
</dbReference>
<comment type="caution">
    <text evidence="2">The sequence shown here is derived from an EMBL/GenBank/DDBJ whole genome shotgun (WGS) entry which is preliminary data.</text>
</comment>
<evidence type="ECO:0000256" key="1">
    <source>
        <dbReference type="SAM" id="Phobius"/>
    </source>
</evidence>
<feature type="transmembrane region" description="Helical" evidence="1">
    <location>
        <begin position="838"/>
        <end position="863"/>
    </location>
</feature>
<organism evidence="2 3">
    <name type="scientific">Winogradskya humida</name>
    <dbReference type="NCBI Taxonomy" id="113566"/>
    <lineage>
        <taxon>Bacteria</taxon>
        <taxon>Bacillati</taxon>
        <taxon>Actinomycetota</taxon>
        <taxon>Actinomycetes</taxon>
        <taxon>Micromonosporales</taxon>
        <taxon>Micromonosporaceae</taxon>
        <taxon>Winogradskya</taxon>
    </lineage>
</organism>
<evidence type="ECO:0008006" key="4">
    <source>
        <dbReference type="Google" id="ProtNLM"/>
    </source>
</evidence>
<feature type="transmembrane region" description="Helical" evidence="1">
    <location>
        <begin position="377"/>
        <end position="398"/>
    </location>
</feature>
<feature type="transmembrane region" description="Helical" evidence="1">
    <location>
        <begin position="302"/>
        <end position="323"/>
    </location>
</feature>
<accession>A0ABQ4A6W4</accession>
<dbReference type="EMBL" id="BOMN01000147">
    <property type="protein sequence ID" value="GIE26606.1"/>
    <property type="molecule type" value="Genomic_DNA"/>
</dbReference>
<proteinExistence type="predicted"/>
<feature type="transmembrane region" description="Helical" evidence="1">
    <location>
        <begin position="483"/>
        <end position="507"/>
    </location>
</feature>
<name>A0ABQ4A6W4_9ACTN</name>
<dbReference type="RefSeq" id="WP_203843502.1">
    <property type="nucleotide sequence ID" value="NZ_BOMN01000147.1"/>
</dbReference>
<feature type="transmembrane region" description="Helical" evidence="1">
    <location>
        <begin position="12"/>
        <end position="32"/>
    </location>
</feature>
<keyword evidence="1" id="KW-1133">Transmembrane helix</keyword>
<feature type="transmembrane region" description="Helical" evidence="1">
    <location>
        <begin position="343"/>
        <end position="365"/>
    </location>
</feature>
<keyword evidence="1" id="KW-0812">Transmembrane</keyword>
<feature type="transmembrane region" description="Helical" evidence="1">
    <location>
        <begin position="451"/>
        <end position="471"/>
    </location>
</feature>
<protein>
    <recommendedName>
        <fullName evidence="4">ABC transport system permease protein</fullName>
    </recommendedName>
</protein>